<evidence type="ECO:0000313" key="3">
    <source>
        <dbReference type="Proteomes" id="UP000265719"/>
    </source>
</evidence>
<feature type="domain" description="DUF397" evidence="1">
    <location>
        <begin position="25"/>
        <end position="77"/>
    </location>
</feature>
<gene>
    <name evidence="2" type="ORF">NI17_006465</name>
</gene>
<dbReference type="RefSeq" id="WP_084012802.1">
    <property type="nucleotide sequence ID" value="NZ_CP063196.1"/>
</dbReference>
<dbReference type="InterPro" id="IPR007278">
    <property type="entry name" value="DUF397"/>
</dbReference>
<feature type="domain" description="DUF397" evidence="1">
    <location>
        <begin position="6"/>
        <end position="23"/>
    </location>
</feature>
<protein>
    <submittedName>
        <fullName evidence="2">DUF397 domain-containing protein</fullName>
    </submittedName>
</protein>
<dbReference type="KEGG" id="thao:NI17_006465"/>
<accession>A0AA97LZ72</accession>
<evidence type="ECO:0000259" key="1">
    <source>
        <dbReference type="Pfam" id="PF04149"/>
    </source>
</evidence>
<dbReference type="EMBL" id="CP063196">
    <property type="protein sequence ID" value="UOE20825.1"/>
    <property type="molecule type" value="Genomic_DNA"/>
</dbReference>
<keyword evidence="3" id="KW-1185">Reference proteome</keyword>
<dbReference type="Proteomes" id="UP000265719">
    <property type="component" value="Chromosome"/>
</dbReference>
<organism evidence="2 3">
    <name type="scientific">Thermobifida halotolerans</name>
    <dbReference type="NCBI Taxonomy" id="483545"/>
    <lineage>
        <taxon>Bacteria</taxon>
        <taxon>Bacillati</taxon>
        <taxon>Actinomycetota</taxon>
        <taxon>Actinomycetes</taxon>
        <taxon>Streptosporangiales</taxon>
        <taxon>Nocardiopsidaceae</taxon>
        <taxon>Thermobifida</taxon>
    </lineage>
</organism>
<name>A0AA97LZ72_9ACTN</name>
<dbReference type="Pfam" id="PF04149">
    <property type="entry name" value="DUF397"/>
    <property type="match status" value="2"/>
</dbReference>
<sequence length="81" mass="8868">MTERLDWHKSSYSGNAGACVEVAVSWRKSSYSSDTGGNCVEVAETPSAVLVRDTQHRDLGHLGFAPAEWVAFLADLKDNRL</sequence>
<evidence type="ECO:0000313" key="2">
    <source>
        <dbReference type="EMBL" id="UOE20825.1"/>
    </source>
</evidence>
<dbReference type="AlphaFoldDB" id="A0AA97LZ72"/>
<reference evidence="2" key="1">
    <citation type="submission" date="2020-10" db="EMBL/GenBank/DDBJ databases">
        <title>De novo genome project of the cellulose decomposer Thermobifida halotolerans type strain.</title>
        <authorList>
            <person name="Nagy I."/>
            <person name="Horvath B."/>
            <person name="Kukolya J."/>
            <person name="Nagy I."/>
            <person name="Orsini M."/>
        </authorList>
    </citation>
    <scope>NUCLEOTIDE SEQUENCE</scope>
    <source>
        <strain evidence="2">DSM 44931</strain>
    </source>
</reference>
<proteinExistence type="predicted"/>